<comment type="caution">
    <text evidence="2">The sequence shown here is derived from an EMBL/GenBank/DDBJ whole genome shotgun (WGS) entry which is preliminary data.</text>
</comment>
<evidence type="ECO:0000259" key="1">
    <source>
        <dbReference type="Pfam" id="PF13731"/>
    </source>
</evidence>
<dbReference type="EMBL" id="JBHSSJ010000001">
    <property type="protein sequence ID" value="MFC6273931.1"/>
    <property type="molecule type" value="Genomic_DNA"/>
</dbReference>
<gene>
    <name evidence="2" type="ORF">ACFQET_00190</name>
</gene>
<organism evidence="2 3">
    <name type="scientific">Levilactobacillus tangyuanensis</name>
    <dbReference type="NCBI Taxonomy" id="2486021"/>
    <lineage>
        <taxon>Bacteria</taxon>
        <taxon>Bacillati</taxon>
        <taxon>Bacillota</taxon>
        <taxon>Bacilli</taxon>
        <taxon>Lactobacillales</taxon>
        <taxon>Lactobacillaceae</taxon>
        <taxon>Levilactobacillus</taxon>
    </lineage>
</organism>
<keyword evidence="3" id="KW-1185">Reference proteome</keyword>
<dbReference type="Pfam" id="PF13731">
    <property type="entry name" value="WxL"/>
    <property type="match status" value="1"/>
</dbReference>
<sequence>MKRFILILGIIGGCLWNGVVTVSATDNGDLKQAIAAAPAGIPLDQLLTGSQVPKNSGRLIDSNTLEQTIGQLTHENAVGGEQQVGALWSFDGESSEQKTKLDLKKDKAISAWLYFGNRGSEAADGLTFVLHNSPAKMAAGSGGGQSLGAWGTNPDPTVTDPLKLAMTGIQNSWALEFDTHPNRLARAAVPDFFDGAAVVSEGMHVDSGYPGDPAEYQVNTHPEVQPALNFFNLATTRPQLTGNLADGRWHHLTLNWLSASSQVRYALNDRDPVTKQPLMTGAIMDTIVIDQKKLGIEAGKPASLYWGFTGATNPERSENGLVVIDKISGGPEFNTKRSVLRNEETNRTILPGTVVNPGTRLKYVYDLTYSGDAVLDGMKFDVPLPPEIEWDSGKLIQQNAKDITFSQQDLKEARLKTQLDKPLKNGDSNRVLVVLRGRVKQTGRHVKMANNPGSFYGPNYRQVINTPEFFINGKLDLKLENLGADTLKVKHHQPAVIKGRLTNGGEALTIEEWQHSQVNVILNGHELPNPAILAPKQDGEFQLTIPADQLNVGRNLVILRAKDNPGHPSNDLSVVVEKRAGQLTFSKVPKTTAFKSAKLTGQRQLVARQDDWQIGVQDDRGAGSTWKLTVQMSQAFANVAREQLAGELVYVNGKNQQRATANQSILVMENESQHDSEQTSVTKGWTDDTGLMLAIHSGAKAGNYAGRLTWQLENVPKS</sequence>
<dbReference type="Proteomes" id="UP001596191">
    <property type="component" value="Unassembled WGS sequence"/>
</dbReference>
<protein>
    <submittedName>
        <fullName evidence="2">WxL domain-containing protein</fullName>
    </submittedName>
</protein>
<dbReference type="RefSeq" id="WP_125638681.1">
    <property type="nucleotide sequence ID" value="NZ_JBHSSJ010000001.1"/>
</dbReference>
<evidence type="ECO:0000313" key="3">
    <source>
        <dbReference type="Proteomes" id="UP001596191"/>
    </source>
</evidence>
<accession>A0ABW1TL51</accession>
<name>A0ABW1TL51_9LACO</name>
<dbReference type="InterPro" id="IPR013320">
    <property type="entry name" value="ConA-like_dom_sf"/>
</dbReference>
<dbReference type="SUPFAM" id="SSF49899">
    <property type="entry name" value="Concanavalin A-like lectins/glucanases"/>
    <property type="match status" value="1"/>
</dbReference>
<proteinExistence type="predicted"/>
<reference evidence="3" key="1">
    <citation type="journal article" date="2019" name="Int. J. Syst. Evol. Microbiol.">
        <title>The Global Catalogue of Microorganisms (GCM) 10K type strain sequencing project: providing services to taxonomists for standard genome sequencing and annotation.</title>
        <authorList>
            <consortium name="The Broad Institute Genomics Platform"/>
            <consortium name="The Broad Institute Genome Sequencing Center for Infectious Disease"/>
            <person name="Wu L."/>
            <person name="Ma J."/>
        </authorList>
    </citation>
    <scope>NUCLEOTIDE SEQUENCE [LARGE SCALE GENOMIC DNA]</scope>
    <source>
        <strain evidence="3">CCM 8907</strain>
    </source>
</reference>
<dbReference type="InterPro" id="IPR027994">
    <property type="entry name" value="WxL_dom"/>
</dbReference>
<evidence type="ECO:0000313" key="2">
    <source>
        <dbReference type="EMBL" id="MFC6273931.1"/>
    </source>
</evidence>
<feature type="domain" description="WxL" evidence="1">
    <location>
        <begin position="581"/>
        <end position="716"/>
    </location>
</feature>
<dbReference type="Gene3D" id="2.60.120.200">
    <property type="match status" value="1"/>
</dbReference>